<feature type="compositionally biased region" description="Basic and acidic residues" evidence="1">
    <location>
        <begin position="1"/>
        <end position="11"/>
    </location>
</feature>
<proteinExistence type="predicted"/>
<feature type="region of interest" description="Disordered" evidence="1">
    <location>
        <begin position="1"/>
        <end position="20"/>
    </location>
</feature>
<sequence>MEGRSEYETKEPVAPTLLEPHETVRTTIVEPHETVRETVQVSTTVRPDPDYRNEKRAKPSTDTERAFSGQSAYDRIGSHPVGRPARKPPFFSIQKGDLVRAVIMAEILGPPRGRKPRSDTHFSKLR</sequence>
<name>A0A292YRH6_9BACL</name>
<comment type="caution">
    <text evidence="2">The sequence shown here is derived from an EMBL/GenBank/DDBJ whole genome shotgun (WGS) entry which is preliminary data.</text>
</comment>
<feature type="region of interest" description="Disordered" evidence="1">
    <location>
        <begin position="29"/>
        <end position="91"/>
    </location>
</feature>
<organism evidence="2 3">
    <name type="scientific">Effusibacillus lacus</name>
    <dbReference type="NCBI Taxonomy" id="1348429"/>
    <lineage>
        <taxon>Bacteria</taxon>
        <taxon>Bacillati</taxon>
        <taxon>Bacillota</taxon>
        <taxon>Bacilli</taxon>
        <taxon>Bacillales</taxon>
        <taxon>Alicyclobacillaceae</taxon>
        <taxon>Effusibacillus</taxon>
    </lineage>
</organism>
<dbReference type="Proteomes" id="UP000217785">
    <property type="component" value="Unassembled WGS sequence"/>
</dbReference>
<keyword evidence="3" id="KW-1185">Reference proteome</keyword>
<evidence type="ECO:0000313" key="3">
    <source>
        <dbReference type="Proteomes" id="UP000217785"/>
    </source>
</evidence>
<gene>
    <name evidence="2" type="ORF">EFBL_3211</name>
</gene>
<accession>A0A292YRH6</accession>
<evidence type="ECO:0000313" key="2">
    <source>
        <dbReference type="EMBL" id="GAX91521.1"/>
    </source>
</evidence>
<dbReference type="AlphaFoldDB" id="A0A292YRH6"/>
<feature type="compositionally biased region" description="Basic and acidic residues" evidence="1">
    <location>
        <begin position="47"/>
        <end position="65"/>
    </location>
</feature>
<reference evidence="3" key="1">
    <citation type="submission" date="2017-07" db="EMBL/GenBank/DDBJ databases">
        <title>Draft genome sequence of Effusibacillus lacus strain skLN1.</title>
        <authorList>
            <person name="Watanabe M."/>
            <person name="Kojima H."/>
            <person name="Fukui M."/>
        </authorList>
    </citation>
    <scope>NUCLEOTIDE SEQUENCE [LARGE SCALE GENOMIC DNA]</scope>
    <source>
        <strain evidence="3">skLN1</strain>
    </source>
</reference>
<dbReference type="EMBL" id="BDUF01000101">
    <property type="protein sequence ID" value="GAX91521.1"/>
    <property type="molecule type" value="Genomic_DNA"/>
</dbReference>
<evidence type="ECO:0000256" key="1">
    <source>
        <dbReference type="SAM" id="MobiDB-lite"/>
    </source>
</evidence>
<protein>
    <submittedName>
        <fullName evidence="2">Uncharacterized protein</fullName>
    </submittedName>
</protein>